<evidence type="ECO:0000313" key="3">
    <source>
        <dbReference type="EMBL" id="NGX95110.1"/>
    </source>
</evidence>
<dbReference type="AlphaFoldDB" id="A0A7C9VI10"/>
<organism evidence="3 4">
    <name type="scientific">Candidatus Afipia apatlaquensis</name>
    <dbReference type="NCBI Taxonomy" id="2712852"/>
    <lineage>
        <taxon>Bacteria</taxon>
        <taxon>Pseudomonadati</taxon>
        <taxon>Pseudomonadota</taxon>
        <taxon>Alphaproteobacteria</taxon>
        <taxon>Hyphomicrobiales</taxon>
        <taxon>Nitrobacteraceae</taxon>
        <taxon>Afipia</taxon>
    </lineage>
</organism>
<reference evidence="3" key="1">
    <citation type="submission" date="2020-02" db="EMBL/GenBank/DDBJ databases">
        <title>Draft genome sequence of Candidatus Afipia apatlaquensis IBT-C3, a potential strain for decolorization of textile dyes.</title>
        <authorList>
            <person name="Sanchez-Reyes A."/>
            <person name="Breton-Deval L."/>
            <person name="Mangelson H."/>
            <person name="Sanchez-Flores A."/>
        </authorList>
    </citation>
    <scope>NUCLEOTIDE SEQUENCE [LARGE SCALE GENOMIC DNA]</scope>
    <source>
        <strain evidence="3">IBT-C3</strain>
    </source>
</reference>
<dbReference type="Proteomes" id="UP000480266">
    <property type="component" value="Unassembled WGS sequence"/>
</dbReference>
<accession>A0A7C9VI10</accession>
<keyword evidence="2" id="KW-0812">Transmembrane</keyword>
<feature type="transmembrane region" description="Helical" evidence="2">
    <location>
        <begin position="54"/>
        <end position="75"/>
    </location>
</feature>
<dbReference type="EMBL" id="JAAMRR010000403">
    <property type="protein sequence ID" value="NGX95110.1"/>
    <property type="molecule type" value="Genomic_DNA"/>
</dbReference>
<protein>
    <recommendedName>
        <fullName evidence="5">DUF2933 domain-containing protein</fullName>
    </recommendedName>
</protein>
<name>A0A7C9VI10_9BRAD</name>
<evidence type="ECO:0008006" key="5">
    <source>
        <dbReference type="Google" id="ProtNLM"/>
    </source>
</evidence>
<comment type="caution">
    <text evidence="3">The sequence shown here is derived from an EMBL/GenBank/DDBJ whole genome shotgun (WGS) entry which is preliminary data.</text>
</comment>
<evidence type="ECO:0000256" key="2">
    <source>
        <dbReference type="SAM" id="Phobius"/>
    </source>
</evidence>
<keyword evidence="2" id="KW-0472">Membrane</keyword>
<gene>
    <name evidence="3" type="ORF">G4V63_07740</name>
</gene>
<sequence length="105" mass="11511">MTMIDHNATTLGSGNRLRDTVTSYFTRYRLALYLFSGAGIVVGVALNWNWNWLAAAGLLPVLAFLPCMLMMFMCLKHGAHSPNDPDAGPTKILLSRSGKSLDPQQ</sequence>
<feature type="transmembrane region" description="Helical" evidence="2">
    <location>
        <begin position="30"/>
        <end position="48"/>
    </location>
</feature>
<keyword evidence="4" id="KW-1185">Reference proteome</keyword>
<evidence type="ECO:0000313" key="4">
    <source>
        <dbReference type="Proteomes" id="UP000480266"/>
    </source>
</evidence>
<evidence type="ECO:0000256" key="1">
    <source>
        <dbReference type="SAM" id="MobiDB-lite"/>
    </source>
</evidence>
<proteinExistence type="predicted"/>
<keyword evidence="2" id="KW-1133">Transmembrane helix</keyword>
<feature type="region of interest" description="Disordered" evidence="1">
    <location>
        <begin position="83"/>
        <end position="105"/>
    </location>
</feature>